<evidence type="ECO:0000256" key="1">
    <source>
        <dbReference type="ARBA" id="ARBA00005964"/>
    </source>
</evidence>
<dbReference type="AlphaFoldDB" id="A0A8H5BG73"/>
<accession>A0A8H5BG73</accession>
<dbReference type="InterPro" id="IPR050654">
    <property type="entry name" value="AChE-related_enzymes"/>
</dbReference>
<dbReference type="Proteomes" id="UP000567179">
    <property type="component" value="Unassembled WGS sequence"/>
</dbReference>
<feature type="chain" id="PRO_5034477291" description="Carboxylic ester hydrolase" evidence="4">
    <location>
        <begin position="46"/>
        <end position="543"/>
    </location>
</feature>
<dbReference type="EC" id="3.1.1.-" evidence="3"/>
<organism evidence="6 7">
    <name type="scientific">Psilocybe cf. subviscida</name>
    <dbReference type="NCBI Taxonomy" id="2480587"/>
    <lineage>
        <taxon>Eukaryota</taxon>
        <taxon>Fungi</taxon>
        <taxon>Dikarya</taxon>
        <taxon>Basidiomycota</taxon>
        <taxon>Agaricomycotina</taxon>
        <taxon>Agaricomycetes</taxon>
        <taxon>Agaricomycetidae</taxon>
        <taxon>Agaricales</taxon>
        <taxon>Agaricineae</taxon>
        <taxon>Strophariaceae</taxon>
        <taxon>Psilocybe</taxon>
    </lineage>
</organism>
<dbReference type="PROSITE" id="PS00941">
    <property type="entry name" value="CARBOXYLESTERASE_B_2"/>
    <property type="match status" value="1"/>
</dbReference>
<name>A0A8H5BG73_9AGAR</name>
<evidence type="ECO:0000313" key="7">
    <source>
        <dbReference type="Proteomes" id="UP000567179"/>
    </source>
</evidence>
<evidence type="ECO:0000313" key="6">
    <source>
        <dbReference type="EMBL" id="KAF5322551.1"/>
    </source>
</evidence>
<reference evidence="6 7" key="1">
    <citation type="journal article" date="2020" name="ISME J.">
        <title>Uncovering the hidden diversity of litter-decomposition mechanisms in mushroom-forming fungi.</title>
        <authorList>
            <person name="Floudas D."/>
            <person name="Bentzer J."/>
            <person name="Ahren D."/>
            <person name="Johansson T."/>
            <person name="Persson P."/>
            <person name="Tunlid A."/>
        </authorList>
    </citation>
    <scope>NUCLEOTIDE SEQUENCE [LARGE SCALE GENOMIC DNA]</scope>
    <source>
        <strain evidence="6 7">CBS 101986</strain>
    </source>
</reference>
<dbReference type="SUPFAM" id="SSF53474">
    <property type="entry name" value="alpha/beta-Hydrolases"/>
    <property type="match status" value="1"/>
</dbReference>
<feature type="domain" description="Carboxylesterase type B" evidence="5">
    <location>
        <begin position="50"/>
        <end position="369"/>
    </location>
</feature>
<feature type="signal peptide" evidence="4">
    <location>
        <begin position="1"/>
        <end position="45"/>
    </location>
</feature>
<dbReference type="InterPro" id="IPR019826">
    <property type="entry name" value="Carboxylesterase_B_AS"/>
</dbReference>
<dbReference type="InterPro" id="IPR029058">
    <property type="entry name" value="AB_hydrolase_fold"/>
</dbReference>
<evidence type="ECO:0000256" key="4">
    <source>
        <dbReference type="SAM" id="SignalP"/>
    </source>
</evidence>
<dbReference type="EMBL" id="JAACJJ010000028">
    <property type="protein sequence ID" value="KAF5322551.1"/>
    <property type="molecule type" value="Genomic_DNA"/>
</dbReference>
<evidence type="ECO:0000256" key="2">
    <source>
        <dbReference type="ARBA" id="ARBA00022801"/>
    </source>
</evidence>
<gene>
    <name evidence="6" type="ORF">D9619_001575</name>
</gene>
<proteinExistence type="inferred from homology"/>
<keyword evidence="7" id="KW-1185">Reference proteome</keyword>
<dbReference type="Pfam" id="PF00135">
    <property type="entry name" value="COesterase"/>
    <property type="match status" value="1"/>
</dbReference>
<evidence type="ECO:0000259" key="5">
    <source>
        <dbReference type="Pfam" id="PF00135"/>
    </source>
</evidence>
<keyword evidence="4" id="KW-0732">Signal</keyword>
<comment type="similarity">
    <text evidence="1 3">Belongs to the type-B carboxylesterase/lipase family.</text>
</comment>
<dbReference type="PANTHER" id="PTHR43918:SF4">
    <property type="entry name" value="CARBOXYLIC ESTER HYDROLASE"/>
    <property type="match status" value="1"/>
</dbReference>
<evidence type="ECO:0000256" key="3">
    <source>
        <dbReference type="RuleBase" id="RU361235"/>
    </source>
</evidence>
<comment type="caution">
    <text evidence="6">The sequence shown here is derived from an EMBL/GenBank/DDBJ whole genome shotgun (WGS) entry which is preliminary data.</text>
</comment>
<protein>
    <recommendedName>
        <fullName evidence="3">Carboxylic ester hydrolase</fullName>
        <ecNumber evidence="3">3.1.1.-</ecNumber>
    </recommendedName>
</protein>
<sequence>MLLTIKSHFCGGEASHLFCHHRRMMKTLGRLFLLAVLSSYGSAQAKNGLTVSTAQGKVAGSLVTPTVRQFLGIPYATARRWQAPQLPPKRSGTFNATSFSNTCVQSLTPGNVEFQKLAGGLGLDTPAGEDCLTVNIWAPSVSRKQKTAVLLWVFGGSFQFGTSNLPTYIGQNFVRDNDDITIVTFNYRLNIFGQPNAPQLVSSNRSQNFGLLDLDAVVQWVHDNIANFGGDPNRITIFGESAGACATDVYSFAHPTDKIVKGIIQESGNIGFITTGALGQPTLNATQWNTVASAVGCGSTANAAQFACMEAVPFQTLENAVISTGITFKLLTDNITIFADTAARASAGKFLKVPLLSGSNLNEGDIFVVAEELLTLGDAPPGITQTDADRLTEVGFTCPAGITTMQRVNAGVTTFRYQYQGVFPDISTRPDLRAYHVAEIPIVFGTYNSSTSPIGPTPDEIALSTFIQKAWVAFAINPTGGLPSIGWPKYNPVTPTLAQLGNPLNPKGIALTTGAIVDSQCANASALAAQLGSSAPGLGSVLR</sequence>
<dbReference type="InterPro" id="IPR019819">
    <property type="entry name" value="Carboxylesterase_B_CS"/>
</dbReference>
<dbReference type="InterPro" id="IPR002018">
    <property type="entry name" value="CarbesteraseB"/>
</dbReference>
<dbReference type="OrthoDB" id="408631at2759"/>
<dbReference type="GO" id="GO:0052689">
    <property type="term" value="F:carboxylic ester hydrolase activity"/>
    <property type="evidence" value="ECO:0007669"/>
    <property type="project" value="TreeGrafter"/>
</dbReference>
<dbReference type="Gene3D" id="3.40.50.1820">
    <property type="entry name" value="alpha/beta hydrolase"/>
    <property type="match status" value="1"/>
</dbReference>
<dbReference type="PANTHER" id="PTHR43918">
    <property type="entry name" value="ACETYLCHOLINESTERASE"/>
    <property type="match status" value="1"/>
</dbReference>
<keyword evidence="2 3" id="KW-0378">Hydrolase</keyword>
<dbReference type="PROSITE" id="PS00122">
    <property type="entry name" value="CARBOXYLESTERASE_B_1"/>
    <property type="match status" value="1"/>
</dbReference>